<comment type="caution">
    <text evidence="3">The sequence shown here is derived from an EMBL/GenBank/DDBJ whole genome shotgun (WGS) entry which is preliminary data.</text>
</comment>
<sequence length="228" mass="25343">MSKTIGILGGMGPAATLDVFQKIIVNTPVQTEQDHHRILIYNNPKVPPRTQQSNSLPELIKSAIILEKAGADFIIMPCNAAHIWLEQIKAAIHIPFYSIIDNTVESILSEEDSAHNHNKILLLATETTINNGLYQKAFHHTPCEIITPLKEEQTIIDNAIQDVKLGNLSSNPYIKDLNRMLNVYKETGVSMIIGGCTEVPLLFHLFKTDMKMIDPTLLLAKLAVQKAT</sequence>
<dbReference type="Pfam" id="PF01177">
    <property type="entry name" value="Asp_Glu_race"/>
    <property type="match status" value="1"/>
</dbReference>
<protein>
    <submittedName>
        <fullName evidence="3">Amino acid racemase</fullName>
        <ecNumber evidence="3">5.1.1.-</ecNumber>
    </submittedName>
</protein>
<dbReference type="InterPro" id="IPR015942">
    <property type="entry name" value="Asp/Glu/hydantoin_racemase"/>
</dbReference>
<evidence type="ECO:0000256" key="2">
    <source>
        <dbReference type="ARBA" id="ARBA00023235"/>
    </source>
</evidence>
<dbReference type="Proteomes" id="UP001389717">
    <property type="component" value="Unassembled WGS sequence"/>
</dbReference>
<gene>
    <name evidence="3" type="ORF">AAEO50_07440</name>
</gene>
<comment type="similarity">
    <text evidence="1">Belongs to the aspartate/glutamate racemases family.</text>
</comment>
<evidence type="ECO:0000313" key="4">
    <source>
        <dbReference type="Proteomes" id="UP001389717"/>
    </source>
</evidence>
<name>A0ABU9KB29_9BACI</name>
<keyword evidence="2 3" id="KW-0413">Isomerase</keyword>
<dbReference type="PANTHER" id="PTHR21198">
    <property type="entry name" value="GLUTAMATE RACEMASE"/>
    <property type="match status" value="1"/>
</dbReference>
<dbReference type="GO" id="GO:0016853">
    <property type="term" value="F:isomerase activity"/>
    <property type="evidence" value="ECO:0007669"/>
    <property type="project" value="UniProtKB-KW"/>
</dbReference>
<dbReference type="SUPFAM" id="SSF53681">
    <property type="entry name" value="Aspartate/glutamate racemase"/>
    <property type="match status" value="2"/>
</dbReference>
<organism evidence="3 4">
    <name type="scientific">Rossellomorea oryzaecorticis</name>
    <dbReference type="NCBI Taxonomy" id="1396505"/>
    <lineage>
        <taxon>Bacteria</taxon>
        <taxon>Bacillati</taxon>
        <taxon>Bacillota</taxon>
        <taxon>Bacilli</taxon>
        <taxon>Bacillales</taxon>
        <taxon>Bacillaceae</taxon>
        <taxon>Rossellomorea</taxon>
    </lineage>
</organism>
<dbReference type="EC" id="5.1.1.-" evidence="3"/>
<keyword evidence="4" id="KW-1185">Reference proteome</keyword>
<dbReference type="NCBIfam" id="TIGR00035">
    <property type="entry name" value="asp_race"/>
    <property type="match status" value="1"/>
</dbReference>
<evidence type="ECO:0000313" key="3">
    <source>
        <dbReference type="EMBL" id="MEL3972108.1"/>
    </source>
</evidence>
<reference evidence="3 4" key="1">
    <citation type="submission" date="2024-04" db="EMBL/GenBank/DDBJ databases">
        <title>Bacillus oryzaecorticis sp. nov., a moderately halophilic bacterium isolated from rice husks.</title>
        <authorList>
            <person name="Zhu H.-S."/>
        </authorList>
    </citation>
    <scope>NUCLEOTIDE SEQUENCE [LARGE SCALE GENOMIC DNA]</scope>
    <source>
        <strain evidence="3 4">ZC255</strain>
    </source>
</reference>
<dbReference type="InterPro" id="IPR004380">
    <property type="entry name" value="Asp_race"/>
</dbReference>
<dbReference type="PANTHER" id="PTHR21198:SF7">
    <property type="entry name" value="ASPARTATE-GLUTAMATE RACEMASE FAMILY"/>
    <property type="match status" value="1"/>
</dbReference>
<dbReference type="InterPro" id="IPR001920">
    <property type="entry name" value="Asp/Glu_race"/>
</dbReference>
<accession>A0ABU9KB29</accession>
<proteinExistence type="inferred from homology"/>
<dbReference type="Gene3D" id="3.40.50.1860">
    <property type="match status" value="2"/>
</dbReference>
<dbReference type="EMBL" id="JBBYAF010000011">
    <property type="protein sequence ID" value="MEL3972108.1"/>
    <property type="molecule type" value="Genomic_DNA"/>
</dbReference>
<evidence type="ECO:0000256" key="1">
    <source>
        <dbReference type="ARBA" id="ARBA00007847"/>
    </source>
</evidence>
<dbReference type="RefSeq" id="WP_341982061.1">
    <property type="nucleotide sequence ID" value="NZ_JBBYAF010000011.1"/>
</dbReference>